<evidence type="ECO:0000259" key="2">
    <source>
        <dbReference type="PROSITE" id="PS50110"/>
    </source>
</evidence>
<dbReference type="Proteomes" id="UP001237448">
    <property type="component" value="Unassembled WGS sequence"/>
</dbReference>
<proteinExistence type="predicted"/>
<comment type="caution">
    <text evidence="3">The sequence shown here is derived from an EMBL/GenBank/DDBJ whole genome shotgun (WGS) entry which is preliminary data.</text>
</comment>
<dbReference type="SMART" id="SM00448">
    <property type="entry name" value="REC"/>
    <property type="match status" value="1"/>
</dbReference>
<feature type="modified residue" description="4-aspartylphosphate" evidence="1">
    <location>
        <position position="73"/>
    </location>
</feature>
<dbReference type="RefSeq" id="WP_307434301.1">
    <property type="nucleotide sequence ID" value="NZ_JAUSVK010000001.1"/>
</dbReference>
<dbReference type="PROSITE" id="PS50110">
    <property type="entry name" value="RESPONSE_REGULATORY"/>
    <property type="match status" value="1"/>
</dbReference>
<reference evidence="3 4" key="1">
    <citation type="submission" date="2023-07" db="EMBL/GenBank/DDBJ databases">
        <title>Genomic Encyclopedia of Type Strains, Phase IV (KMG-IV): sequencing the most valuable type-strain genomes for metagenomic binning, comparative biology and taxonomic classification.</title>
        <authorList>
            <person name="Goeker M."/>
        </authorList>
    </citation>
    <scope>NUCLEOTIDE SEQUENCE [LARGE SCALE GENOMIC DNA]</scope>
    <source>
        <strain evidence="3 4">DSM 5896</strain>
    </source>
</reference>
<accession>A0ABU0FME3</accession>
<gene>
    <name evidence="3" type="ORF">J3R73_005314</name>
</gene>
<dbReference type="EMBL" id="JAUSVK010000001">
    <property type="protein sequence ID" value="MDQ0395522.1"/>
    <property type="molecule type" value="Genomic_DNA"/>
</dbReference>
<name>A0ABU0FME3_9HYPH</name>
<evidence type="ECO:0000313" key="3">
    <source>
        <dbReference type="EMBL" id="MDQ0395522.1"/>
    </source>
</evidence>
<dbReference type="InterPro" id="IPR011006">
    <property type="entry name" value="CheY-like_superfamily"/>
</dbReference>
<keyword evidence="4" id="KW-1185">Reference proteome</keyword>
<dbReference type="Gene3D" id="3.40.50.2300">
    <property type="match status" value="1"/>
</dbReference>
<evidence type="ECO:0000313" key="4">
    <source>
        <dbReference type="Proteomes" id="UP001237448"/>
    </source>
</evidence>
<sequence length="145" mass="15577">MAGNPNDPRETECRCAKSMVRKVLIVDDSKLARMAIVKVLGSLYPEWTRLEAAEAEAALEIAGQTAIDITLLDFNMPGRDGLSLASDLLKLYPGMPVAVISANHQDEVVRRAGSIGAAFLSKPLTEKALAAFLAEAVQQLGRDAR</sequence>
<dbReference type="SUPFAM" id="SSF52172">
    <property type="entry name" value="CheY-like"/>
    <property type="match status" value="1"/>
</dbReference>
<feature type="domain" description="Response regulatory" evidence="2">
    <location>
        <begin position="22"/>
        <end position="137"/>
    </location>
</feature>
<dbReference type="PANTHER" id="PTHR45566:SF1">
    <property type="entry name" value="HTH-TYPE TRANSCRIPTIONAL REGULATOR YHJB-RELATED"/>
    <property type="match status" value="1"/>
</dbReference>
<keyword evidence="1" id="KW-0597">Phosphoprotein</keyword>
<dbReference type="InterPro" id="IPR001789">
    <property type="entry name" value="Sig_transdc_resp-reg_receiver"/>
</dbReference>
<protein>
    <submittedName>
        <fullName evidence="3">CheY-like chemotaxis protein</fullName>
    </submittedName>
</protein>
<dbReference type="InterPro" id="IPR051015">
    <property type="entry name" value="EvgA-like"/>
</dbReference>
<dbReference type="PANTHER" id="PTHR45566">
    <property type="entry name" value="HTH-TYPE TRANSCRIPTIONAL REGULATOR YHJB-RELATED"/>
    <property type="match status" value="1"/>
</dbReference>
<organism evidence="3 4">
    <name type="scientific">Labrys monachus</name>
    <dbReference type="NCBI Taxonomy" id="217067"/>
    <lineage>
        <taxon>Bacteria</taxon>
        <taxon>Pseudomonadati</taxon>
        <taxon>Pseudomonadota</taxon>
        <taxon>Alphaproteobacteria</taxon>
        <taxon>Hyphomicrobiales</taxon>
        <taxon>Xanthobacteraceae</taxon>
        <taxon>Labrys</taxon>
    </lineage>
</organism>
<dbReference type="Pfam" id="PF00072">
    <property type="entry name" value="Response_reg"/>
    <property type="match status" value="1"/>
</dbReference>
<evidence type="ECO:0000256" key="1">
    <source>
        <dbReference type="PROSITE-ProRule" id="PRU00169"/>
    </source>
</evidence>